<dbReference type="Pfam" id="PF04976">
    <property type="entry name" value="DmsC"/>
    <property type="match status" value="1"/>
</dbReference>
<dbReference type="RefSeq" id="WP_089956085.1">
    <property type="nucleotide sequence ID" value="NZ_FNAV01000003.1"/>
</dbReference>
<feature type="transmembrane region" description="Helical" evidence="1">
    <location>
        <begin position="160"/>
        <end position="177"/>
    </location>
</feature>
<dbReference type="OrthoDB" id="5520897at2"/>
<keyword evidence="1" id="KW-0812">Transmembrane</keyword>
<evidence type="ECO:0000313" key="3">
    <source>
        <dbReference type="Proteomes" id="UP000198994"/>
    </source>
</evidence>
<organism evidence="2 3">
    <name type="scientific">Salipiger thiooxidans</name>
    <dbReference type="NCBI Taxonomy" id="282683"/>
    <lineage>
        <taxon>Bacteria</taxon>
        <taxon>Pseudomonadati</taxon>
        <taxon>Pseudomonadota</taxon>
        <taxon>Alphaproteobacteria</taxon>
        <taxon>Rhodobacterales</taxon>
        <taxon>Roseobacteraceae</taxon>
        <taxon>Salipiger</taxon>
    </lineage>
</organism>
<feature type="transmembrane region" description="Helical" evidence="1">
    <location>
        <begin position="255"/>
        <end position="274"/>
    </location>
</feature>
<evidence type="ECO:0000313" key="2">
    <source>
        <dbReference type="EMBL" id="SDE37309.1"/>
    </source>
</evidence>
<dbReference type="PANTHER" id="PTHR38095:SF1">
    <property type="entry name" value="ANAEROBIC DIMETHYL SULFOXIDE REDUCTASE CHAIN YNFH"/>
    <property type="match status" value="1"/>
</dbReference>
<gene>
    <name evidence="2" type="ORF">SAMN04488105_10379</name>
</gene>
<keyword evidence="3" id="KW-1185">Reference proteome</keyword>
<dbReference type="GO" id="GO:0009390">
    <property type="term" value="C:dimethyl sulfoxide reductase complex"/>
    <property type="evidence" value="ECO:0007669"/>
    <property type="project" value="TreeGrafter"/>
</dbReference>
<dbReference type="InterPro" id="IPR007059">
    <property type="entry name" value="DmsC"/>
</dbReference>
<feature type="transmembrane region" description="Helical" evidence="1">
    <location>
        <begin position="7"/>
        <end position="26"/>
    </location>
</feature>
<dbReference type="PANTHER" id="PTHR38095">
    <property type="entry name" value="ANAEROBIC DIMETHYL SULFOXIDE REDUCTASE CHAIN YNFH"/>
    <property type="match status" value="1"/>
</dbReference>
<dbReference type="GO" id="GO:0005886">
    <property type="term" value="C:plasma membrane"/>
    <property type="evidence" value="ECO:0007669"/>
    <property type="project" value="TreeGrafter"/>
</dbReference>
<dbReference type="GO" id="GO:0019645">
    <property type="term" value="P:anaerobic electron transport chain"/>
    <property type="evidence" value="ECO:0007669"/>
    <property type="project" value="InterPro"/>
</dbReference>
<dbReference type="Proteomes" id="UP000198994">
    <property type="component" value="Unassembled WGS sequence"/>
</dbReference>
<dbReference type="STRING" id="282683.SAMN04488105_10379"/>
<reference evidence="3" key="1">
    <citation type="submission" date="2016-10" db="EMBL/GenBank/DDBJ databases">
        <authorList>
            <person name="Varghese N."/>
            <person name="Submissions S."/>
        </authorList>
    </citation>
    <scope>NUCLEOTIDE SEQUENCE [LARGE SCALE GENOMIC DNA]</scope>
    <source>
        <strain evidence="3">DSM 10146</strain>
    </source>
</reference>
<feature type="transmembrane region" description="Helical" evidence="1">
    <location>
        <begin position="231"/>
        <end position="249"/>
    </location>
</feature>
<feature type="transmembrane region" description="Helical" evidence="1">
    <location>
        <begin position="137"/>
        <end position="154"/>
    </location>
</feature>
<dbReference type="EMBL" id="FNAV01000003">
    <property type="protein sequence ID" value="SDE37309.1"/>
    <property type="molecule type" value="Genomic_DNA"/>
</dbReference>
<sequence>MHPARSLLAFTTLSGMGFGLLFWLGIDPTPPKGWVALAFFAIAYALCLGGLAASSLHLRRRERALRAFSQWRTSWLSREAWGALAALSFSGAYALPLLIGVGVLPLGWLAALLSLATVGATAMIYAQLRTVPRWHHWSTPALFLLLSLTGGALLSGRVLICSLLLVASAALQAWVWWDGDRRFARSGTTLASATGLGDRGTPRALFPPHTGSNYLLDEMVFVVGRRHAAKLRVIALVLMSGLPLVLLYLPPPHLFGLLALVSHAAGVLVSRWLFFAEAEHVVGLYYGRR</sequence>
<keyword evidence="1" id="KW-0472">Membrane</keyword>
<dbReference type="AlphaFoldDB" id="A0A1G7CDC5"/>
<keyword evidence="1" id="KW-1133">Transmembrane helix</keyword>
<feature type="transmembrane region" description="Helical" evidence="1">
    <location>
        <begin position="105"/>
        <end position="125"/>
    </location>
</feature>
<dbReference type="GO" id="GO:0009389">
    <property type="term" value="F:dimethyl sulfoxide reductase activity"/>
    <property type="evidence" value="ECO:0007669"/>
    <property type="project" value="TreeGrafter"/>
</dbReference>
<name>A0A1G7CDC5_9RHOB</name>
<accession>A0A1G7CDC5</accession>
<feature type="transmembrane region" description="Helical" evidence="1">
    <location>
        <begin position="38"/>
        <end position="59"/>
    </location>
</feature>
<evidence type="ECO:0000256" key="1">
    <source>
        <dbReference type="SAM" id="Phobius"/>
    </source>
</evidence>
<proteinExistence type="predicted"/>
<feature type="transmembrane region" description="Helical" evidence="1">
    <location>
        <begin position="80"/>
        <end position="99"/>
    </location>
</feature>
<protein>
    <submittedName>
        <fullName evidence="2">DMSO reductase anchor subunit</fullName>
    </submittedName>
</protein>